<dbReference type="RefSeq" id="WP_129077848.1">
    <property type="nucleotide sequence ID" value="NZ_QOUX01000030.1"/>
</dbReference>
<evidence type="ECO:0000313" key="3">
    <source>
        <dbReference type="Proteomes" id="UP000290649"/>
    </source>
</evidence>
<dbReference type="CDD" id="cd07721">
    <property type="entry name" value="yflN-like_MBL-fold"/>
    <property type="match status" value="1"/>
</dbReference>
<evidence type="ECO:0000259" key="1">
    <source>
        <dbReference type="SMART" id="SM00849"/>
    </source>
</evidence>
<organism evidence="2 3">
    <name type="scientific">Anaerobacillus alkaliphilus</name>
    <dbReference type="NCBI Taxonomy" id="1548597"/>
    <lineage>
        <taxon>Bacteria</taxon>
        <taxon>Bacillati</taxon>
        <taxon>Bacillota</taxon>
        <taxon>Bacilli</taxon>
        <taxon>Bacillales</taxon>
        <taxon>Bacillaceae</taxon>
        <taxon>Anaerobacillus</taxon>
    </lineage>
</organism>
<dbReference type="PANTHER" id="PTHR42951:SF17">
    <property type="entry name" value="METALLO-BETA-LACTAMASE DOMAIN-CONTAINING PROTEIN"/>
    <property type="match status" value="1"/>
</dbReference>
<dbReference type="OrthoDB" id="9802248at2"/>
<keyword evidence="2" id="KW-0378">Hydrolase</keyword>
<dbReference type="Proteomes" id="UP000290649">
    <property type="component" value="Unassembled WGS sequence"/>
</dbReference>
<dbReference type="SUPFAM" id="SSF56281">
    <property type="entry name" value="Metallo-hydrolase/oxidoreductase"/>
    <property type="match status" value="1"/>
</dbReference>
<dbReference type="EMBL" id="QOUX01000030">
    <property type="protein sequence ID" value="RXJ01890.1"/>
    <property type="molecule type" value="Genomic_DNA"/>
</dbReference>
<reference evidence="2 3" key="1">
    <citation type="journal article" date="2019" name="Int. J. Syst. Evol. Microbiol.">
        <title>Anaerobacillus alkaliphilus sp. nov., a novel alkaliphilic and moderately halophilic bacterium.</title>
        <authorList>
            <person name="Borsodi A.K."/>
            <person name="Aszalos J.M."/>
            <person name="Bihari P."/>
            <person name="Nagy I."/>
            <person name="Schumann P."/>
            <person name="Sproer C."/>
            <person name="Kovacs A.L."/>
            <person name="Boka K."/>
            <person name="Dobosy P."/>
            <person name="Ovari M."/>
            <person name="Szili-Kovacs T."/>
            <person name="Toth E."/>
        </authorList>
    </citation>
    <scope>NUCLEOTIDE SEQUENCE [LARGE SCALE GENOMIC DNA]</scope>
    <source>
        <strain evidence="2 3">B16-10</strain>
    </source>
</reference>
<keyword evidence="3" id="KW-1185">Reference proteome</keyword>
<evidence type="ECO:0000313" key="2">
    <source>
        <dbReference type="EMBL" id="RXJ01890.1"/>
    </source>
</evidence>
<dbReference type="SMART" id="SM00849">
    <property type="entry name" value="Lactamase_B"/>
    <property type="match status" value="1"/>
</dbReference>
<dbReference type="Gene3D" id="3.60.15.10">
    <property type="entry name" value="Ribonuclease Z/Hydroxyacylglutathione hydrolase-like"/>
    <property type="match status" value="1"/>
</dbReference>
<dbReference type="Pfam" id="PF00753">
    <property type="entry name" value="Lactamase_B"/>
    <property type="match status" value="1"/>
</dbReference>
<dbReference type="AlphaFoldDB" id="A0A4Q0VTH3"/>
<dbReference type="InterPro" id="IPR036866">
    <property type="entry name" value="RibonucZ/Hydroxyglut_hydro"/>
</dbReference>
<dbReference type="InterPro" id="IPR050855">
    <property type="entry name" value="NDM-1-like"/>
</dbReference>
<name>A0A4Q0VTH3_9BACI</name>
<protein>
    <submittedName>
        <fullName evidence="2">MBL fold metallo-hydrolase</fullName>
    </submittedName>
</protein>
<accession>A0A4Q0VTH3</accession>
<comment type="caution">
    <text evidence="2">The sequence shown here is derived from an EMBL/GenBank/DDBJ whole genome shotgun (WGS) entry which is preliminary data.</text>
</comment>
<dbReference type="PANTHER" id="PTHR42951">
    <property type="entry name" value="METALLO-BETA-LACTAMASE DOMAIN-CONTAINING"/>
    <property type="match status" value="1"/>
</dbReference>
<proteinExistence type="predicted"/>
<dbReference type="InterPro" id="IPR001279">
    <property type="entry name" value="Metallo-B-lactamas"/>
</dbReference>
<gene>
    <name evidence="2" type="ORF">DS745_08625</name>
</gene>
<sequence length="285" mass="31318">MDKDMQYGDDYKYIPTTSIGSGVTQVVAPDVTCHTIQVVNICIVSKSSGWVLVDAGMPHSAEGIIQVTEEIHGKGTRPEAIILTHGHFDHVGAIIELIEHWKVPVYAHQLELPFLTGKTDYPEPDPTVEGGLIAKLSPLFPNDAINLGEHVKALPEDGSIPAMTGWKWYHTPGHTPGHISLFREHDRVLIAGDAFVTVKQDSLYKVLTQEQEISGPPRYFTTDWKDAWDSVKRLASLKPAVAITGHGLPMAGELLTSSLETLVNEFDKLAIPDYGRYVNGDAKLH</sequence>
<feature type="domain" description="Metallo-beta-lactamase" evidence="1">
    <location>
        <begin position="38"/>
        <end position="246"/>
    </location>
</feature>
<dbReference type="GO" id="GO:0016787">
    <property type="term" value="F:hydrolase activity"/>
    <property type="evidence" value="ECO:0007669"/>
    <property type="project" value="UniProtKB-KW"/>
</dbReference>